<gene>
    <name evidence="3" type="ORF">FXN63_10090</name>
</gene>
<reference evidence="3 4" key="1">
    <citation type="submission" date="2019-08" db="EMBL/GenBank/DDBJ databases">
        <title>Amphibian skin-associated Pigmentiphaga: genome sequence and occurrence across geography and hosts.</title>
        <authorList>
            <person name="Bletz M.C."/>
            <person name="Bunk B."/>
            <person name="Sproeer C."/>
            <person name="Biwer P."/>
            <person name="Reiter S."/>
            <person name="Rabemananjara F.C.E."/>
            <person name="Schulz S."/>
            <person name="Overmann J."/>
            <person name="Vences M."/>
        </authorList>
    </citation>
    <scope>NUCLEOTIDE SEQUENCE [LARGE SCALE GENOMIC DNA]</scope>
    <source>
        <strain evidence="3 4">Mada1488</strain>
    </source>
</reference>
<dbReference type="Gene3D" id="2.40.128.110">
    <property type="entry name" value="Lipid/polyisoprenoid-binding, YceI-like"/>
    <property type="match status" value="1"/>
</dbReference>
<evidence type="ECO:0000313" key="3">
    <source>
        <dbReference type="EMBL" id="QEI06147.1"/>
    </source>
</evidence>
<dbReference type="AlphaFoldDB" id="A0A5C0B0I6"/>
<dbReference type="PANTHER" id="PTHR34406">
    <property type="entry name" value="PROTEIN YCEI"/>
    <property type="match status" value="1"/>
</dbReference>
<accession>A0A5C0B0I6</accession>
<feature type="chain" id="PRO_5022917605" evidence="1">
    <location>
        <begin position="20"/>
        <end position="191"/>
    </location>
</feature>
<name>A0A5C0B0I6_9BURK</name>
<dbReference type="SUPFAM" id="SSF101874">
    <property type="entry name" value="YceI-like"/>
    <property type="match status" value="1"/>
</dbReference>
<feature type="signal peptide" evidence="1">
    <location>
        <begin position="1"/>
        <end position="19"/>
    </location>
</feature>
<dbReference type="KEGG" id="pacr:FXN63_10090"/>
<sequence>MKQFLIALAFLSPAGVALAAPVHYDIDPDHTYPSFAADHMGGLSTWRGKFTKTAGTIMLDRAAKTGSVDITVDTTSIDFGHAEMNKHAKAADMFNVAKFPTATYRGKITEFKGDVPSKVEGDFTLMGVTKPLVLTINSFKCMENPMTKAPTCGADATGNFNRGDFGLNFALNMGFKPEVALNIQIEATQKK</sequence>
<keyword evidence="4" id="KW-1185">Reference proteome</keyword>
<organism evidence="3 4">
    <name type="scientific">Pigmentiphaga aceris</name>
    <dbReference type="NCBI Taxonomy" id="1940612"/>
    <lineage>
        <taxon>Bacteria</taxon>
        <taxon>Pseudomonadati</taxon>
        <taxon>Pseudomonadota</taxon>
        <taxon>Betaproteobacteria</taxon>
        <taxon>Burkholderiales</taxon>
        <taxon>Alcaligenaceae</taxon>
        <taxon>Pigmentiphaga</taxon>
    </lineage>
</organism>
<feature type="domain" description="Lipid/polyisoprenoid-binding YceI-like" evidence="2">
    <location>
        <begin position="23"/>
        <end position="188"/>
    </location>
</feature>
<keyword evidence="1" id="KW-0732">Signal</keyword>
<dbReference type="SMART" id="SM00867">
    <property type="entry name" value="YceI"/>
    <property type="match status" value="1"/>
</dbReference>
<dbReference type="Proteomes" id="UP000325161">
    <property type="component" value="Chromosome"/>
</dbReference>
<dbReference type="EMBL" id="CP043046">
    <property type="protein sequence ID" value="QEI06147.1"/>
    <property type="molecule type" value="Genomic_DNA"/>
</dbReference>
<dbReference type="OrthoDB" id="9811006at2"/>
<protein>
    <submittedName>
        <fullName evidence="3">Polyisoprenoid-binding protein</fullName>
    </submittedName>
</protein>
<dbReference type="PANTHER" id="PTHR34406:SF2">
    <property type="entry name" value="PERIPLASMIC PROTEIN"/>
    <property type="match status" value="1"/>
</dbReference>
<dbReference type="InterPro" id="IPR036761">
    <property type="entry name" value="TTHA0802/YceI-like_sf"/>
</dbReference>
<evidence type="ECO:0000313" key="4">
    <source>
        <dbReference type="Proteomes" id="UP000325161"/>
    </source>
</evidence>
<proteinExistence type="predicted"/>
<evidence type="ECO:0000256" key="1">
    <source>
        <dbReference type="SAM" id="SignalP"/>
    </source>
</evidence>
<dbReference type="InterPro" id="IPR007372">
    <property type="entry name" value="Lipid/polyisoprenoid-bd_YceI"/>
</dbReference>
<dbReference type="Pfam" id="PF04264">
    <property type="entry name" value="YceI"/>
    <property type="match status" value="1"/>
</dbReference>
<dbReference type="RefSeq" id="WP_148814530.1">
    <property type="nucleotide sequence ID" value="NZ_CP043046.1"/>
</dbReference>
<evidence type="ECO:0000259" key="2">
    <source>
        <dbReference type="SMART" id="SM00867"/>
    </source>
</evidence>